<dbReference type="Pfam" id="PF01321">
    <property type="entry name" value="Creatinase_N"/>
    <property type="match status" value="1"/>
</dbReference>
<dbReference type="PANTHER" id="PTHR43763">
    <property type="entry name" value="XAA-PRO AMINOPEPTIDASE 1"/>
    <property type="match status" value="1"/>
</dbReference>
<comment type="similarity">
    <text evidence="2">Belongs to the peptidase M24B family.</text>
</comment>
<evidence type="ECO:0000313" key="10">
    <source>
        <dbReference type="Proteomes" id="UP001165085"/>
    </source>
</evidence>
<organism evidence="9 10">
    <name type="scientific">Triparma strigata</name>
    <dbReference type="NCBI Taxonomy" id="1606541"/>
    <lineage>
        <taxon>Eukaryota</taxon>
        <taxon>Sar</taxon>
        <taxon>Stramenopiles</taxon>
        <taxon>Ochrophyta</taxon>
        <taxon>Bolidophyceae</taxon>
        <taxon>Parmales</taxon>
        <taxon>Triparmaceae</taxon>
        <taxon>Triparma</taxon>
    </lineage>
</organism>
<name>A0A9W7AW61_9STRA</name>
<gene>
    <name evidence="9" type="ORF">TrST_g329</name>
</gene>
<dbReference type="InterPro" id="IPR033740">
    <property type="entry name" value="Pept_M24B"/>
</dbReference>
<dbReference type="InterPro" id="IPR036005">
    <property type="entry name" value="Creatinase/aminopeptidase-like"/>
</dbReference>
<dbReference type="Proteomes" id="UP001165085">
    <property type="component" value="Unassembled WGS sequence"/>
</dbReference>
<accession>A0A9W7AW61</accession>
<evidence type="ECO:0000256" key="4">
    <source>
        <dbReference type="ARBA" id="ARBA00022801"/>
    </source>
</evidence>
<evidence type="ECO:0000259" key="8">
    <source>
        <dbReference type="Pfam" id="PF16188"/>
    </source>
</evidence>
<dbReference type="GO" id="GO:0070006">
    <property type="term" value="F:metalloaminopeptidase activity"/>
    <property type="evidence" value="ECO:0007669"/>
    <property type="project" value="InterPro"/>
</dbReference>
<dbReference type="CDD" id="cd01085">
    <property type="entry name" value="APP"/>
    <property type="match status" value="1"/>
</dbReference>
<proteinExistence type="inferred from homology"/>
<feature type="domain" description="Peptidase M24" evidence="6">
    <location>
        <begin position="534"/>
        <end position="766"/>
    </location>
</feature>
<dbReference type="Gene3D" id="3.90.230.10">
    <property type="entry name" value="Creatinase/methionine aminopeptidase superfamily"/>
    <property type="match status" value="1"/>
</dbReference>
<protein>
    <submittedName>
        <fullName evidence="9">Uncharacterized protein</fullName>
    </submittedName>
</protein>
<feature type="domain" description="Peptidase M24 C-terminal" evidence="8">
    <location>
        <begin position="781"/>
        <end position="841"/>
    </location>
</feature>
<dbReference type="InterPro" id="IPR050422">
    <property type="entry name" value="X-Pro_aminopeptidase_P"/>
</dbReference>
<dbReference type="Pfam" id="PF00557">
    <property type="entry name" value="Peptidase_M24"/>
    <property type="match status" value="1"/>
</dbReference>
<dbReference type="Pfam" id="PF16188">
    <property type="entry name" value="Peptidase_M24_C"/>
    <property type="match status" value="1"/>
</dbReference>
<dbReference type="SUPFAM" id="SSF55920">
    <property type="entry name" value="Creatinase/aminopeptidase"/>
    <property type="match status" value="1"/>
</dbReference>
<keyword evidence="4" id="KW-0378">Hydrolase</keyword>
<dbReference type="GO" id="GO:0005737">
    <property type="term" value="C:cytoplasm"/>
    <property type="evidence" value="ECO:0007669"/>
    <property type="project" value="UniProtKB-ARBA"/>
</dbReference>
<dbReference type="Pfam" id="PF16189">
    <property type="entry name" value="Creatinase_N_2"/>
    <property type="match status" value="1"/>
</dbReference>
<dbReference type="SUPFAM" id="SSF53092">
    <property type="entry name" value="Creatinase/prolidase N-terminal domain"/>
    <property type="match status" value="1"/>
</dbReference>
<dbReference type="OrthoDB" id="9995434at2759"/>
<dbReference type="PANTHER" id="PTHR43763:SF6">
    <property type="entry name" value="XAA-PRO AMINOPEPTIDASE 1"/>
    <property type="match status" value="1"/>
</dbReference>
<keyword evidence="5" id="KW-0464">Manganese</keyword>
<dbReference type="InterPro" id="IPR000994">
    <property type="entry name" value="Pept_M24"/>
</dbReference>
<evidence type="ECO:0000256" key="3">
    <source>
        <dbReference type="ARBA" id="ARBA00022723"/>
    </source>
</evidence>
<evidence type="ECO:0000259" key="6">
    <source>
        <dbReference type="Pfam" id="PF00557"/>
    </source>
</evidence>
<dbReference type="GO" id="GO:0046872">
    <property type="term" value="F:metal ion binding"/>
    <property type="evidence" value="ECO:0007669"/>
    <property type="project" value="UniProtKB-KW"/>
</dbReference>
<sequence length="843" mass="92424">MNSANNMNMDTPFGFVQDETCPCCFSPGVPFGSSRTCSVKLKLLRSEMSKLNLSAYLVGSADAHGSEYVSECDERRSYLTGFSGSAGEALVTQDGAYLWTDSRYYLQVARQLSKEWTLMKQESGVINVMDFLSQLNDGVMLNAYLHCEGDSFCVVRDGVHSSSKFKAFLKEQDAVLLGRKTYDWLVKEGGGGVWPFGDLPVFVLTRRHRDGEALEGGKGIAVGRVAADMEDVISEIRGKLAPGSKNVYVEGLNIVEQMFDSDMLSGLKVVTLEGGGKLGVVGSGDLMAKLKKVECDVDGVYDFRAEMPAARVGVWSPGFGSGRAEHFKEGWAKTEVKRKRVGDQYNAPLLVPMAENLVDGIWDDRPEIPQKEIRVMKLELAGEAVESKIERVMASVKEAGCTATVINALDQIAWLFNLRGSDIVCNPVFFSYAALTERGVTLFVGRARGCRGGGVSEEVKRHLRDANVDLRDYSEWEDLSTILKEGEFVLVENESCSLGVVEAVENAGGKVVKSDGGYCVNLFKAKKNEAEIEGCRRACLIDAAAVVKFLAWLEVEGEGKKEAELADILETYRVSCGGDSYLGVSFDTISSVGENSAVIHYKPEAGSDNERALEVGEEGFVVYLLDSGGQYDDGTTDVTRTVVFGEPSSEVKAAYTAVLQGHLNLASMKFPKGTCGLALDAMARAPLWAKGLDYGHGTGHGIGAGLNVHEGPFGISGSSKRGDLLRKNARGLFMVLEPINEGYFMSNEPGYYKDGAWGIRIESDMVSKVWKEEEEGGGKTFLEFENLTWVPMCRKLIDFGLLNSQEKEWVNWFQSTCREKLEGLLGDDQRAVEWLRRETEEMR</sequence>
<evidence type="ECO:0000256" key="1">
    <source>
        <dbReference type="ARBA" id="ARBA00001936"/>
    </source>
</evidence>
<comment type="caution">
    <text evidence="9">The sequence shown here is derived from an EMBL/GenBank/DDBJ whole genome shotgun (WGS) entry which is preliminary data.</text>
</comment>
<reference evidence="10" key="1">
    <citation type="journal article" date="2023" name="Commun. Biol.">
        <title>Genome analysis of Parmales, the sister group of diatoms, reveals the evolutionary specialization of diatoms from phago-mixotrophs to photoautotrophs.</title>
        <authorList>
            <person name="Ban H."/>
            <person name="Sato S."/>
            <person name="Yoshikawa S."/>
            <person name="Yamada K."/>
            <person name="Nakamura Y."/>
            <person name="Ichinomiya M."/>
            <person name="Sato N."/>
            <person name="Blanc-Mathieu R."/>
            <person name="Endo H."/>
            <person name="Kuwata A."/>
            <person name="Ogata H."/>
        </authorList>
    </citation>
    <scope>NUCLEOTIDE SEQUENCE [LARGE SCALE GENOMIC DNA]</scope>
    <source>
        <strain evidence="10">NIES 3701</strain>
    </source>
</reference>
<dbReference type="InterPro" id="IPR032416">
    <property type="entry name" value="Peptidase_M24_C"/>
</dbReference>
<evidence type="ECO:0000256" key="2">
    <source>
        <dbReference type="ARBA" id="ARBA00008766"/>
    </source>
</evidence>
<comment type="cofactor">
    <cofactor evidence="1">
        <name>Mn(2+)</name>
        <dbReference type="ChEBI" id="CHEBI:29035"/>
    </cofactor>
</comment>
<evidence type="ECO:0000259" key="7">
    <source>
        <dbReference type="Pfam" id="PF01321"/>
    </source>
</evidence>
<dbReference type="Gene3D" id="3.40.350.10">
    <property type="entry name" value="Creatinase/prolidase N-terminal domain"/>
    <property type="match status" value="2"/>
</dbReference>
<evidence type="ECO:0000313" key="9">
    <source>
        <dbReference type="EMBL" id="GMH76597.1"/>
    </source>
</evidence>
<dbReference type="SUPFAM" id="SSF53597">
    <property type="entry name" value="Dihydrofolate reductase-like"/>
    <property type="match status" value="1"/>
</dbReference>
<feature type="domain" description="Creatinase N-terminal" evidence="7">
    <location>
        <begin position="41"/>
        <end position="135"/>
    </location>
</feature>
<keyword evidence="3" id="KW-0479">Metal-binding</keyword>
<dbReference type="EMBL" id="BRXY01000199">
    <property type="protein sequence ID" value="GMH76597.1"/>
    <property type="molecule type" value="Genomic_DNA"/>
</dbReference>
<keyword evidence="10" id="KW-1185">Reference proteome</keyword>
<dbReference type="FunFam" id="3.90.230.10:FF:000007">
    <property type="entry name" value="Xaa-Pro aminopeptidase P"/>
    <property type="match status" value="1"/>
</dbReference>
<dbReference type="InterPro" id="IPR029149">
    <property type="entry name" value="Creatin/AminoP/Spt16_N"/>
</dbReference>
<dbReference type="InterPro" id="IPR000587">
    <property type="entry name" value="Creatinase_N"/>
</dbReference>
<dbReference type="AlphaFoldDB" id="A0A9W7AW61"/>
<dbReference type="InterPro" id="IPR024072">
    <property type="entry name" value="DHFR-like_dom_sf"/>
</dbReference>
<evidence type="ECO:0000256" key="5">
    <source>
        <dbReference type="ARBA" id="ARBA00023211"/>
    </source>
</evidence>